<dbReference type="AlphaFoldDB" id="A0AAJ6BGA4"/>
<dbReference type="GO" id="GO:0003700">
    <property type="term" value="F:DNA-binding transcription factor activity"/>
    <property type="evidence" value="ECO:0007669"/>
    <property type="project" value="InterPro"/>
</dbReference>
<accession>A0AAJ6BGA4</accession>
<dbReference type="Pfam" id="PF20240">
    <property type="entry name" value="DUF6597"/>
    <property type="match status" value="1"/>
</dbReference>
<keyword evidence="1" id="KW-0805">Transcription regulation</keyword>
<gene>
    <name evidence="5" type="ORF">P0Y53_15565</name>
</gene>
<reference evidence="5" key="1">
    <citation type="submission" date="2023-03" db="EMBL/GenBank/DDBJ databases">
        <title>Andean soil-derived lignocellulolytic bacterial consortium as a source of novel taxa and putative plastic-active enzymes.</title>
        <authorList>
            <person name="Diaz-Garcia L."/>
            <person name="Chuvochina M."/>
            <person name="Feuerriegel G."/>
            <person name="Bunk B."/>
            <person name="Sproer C."/>
            <person name="Streit W.R."/>
            <person name="Rodriguez L.M."/>
            <person name="Overmann J."/>
            <person name="Jimenez D.J."/>
        </authorList>
    </citation>
    <scope>NUCLEOTIDE SEQUENCE</scope>
    <source>
        <strain evidence="5">MAG 7</strain>
    </source>
</reference>
<keyword evidence="3" id="KW-0804">Transcription</keyword>
<dbReference type="PROSITE" id="PS00041">
    <property type="entry name" value="HTH_ARAC_FAMILY_1"/>
    <property type="match status" value="1"/>
</dbReference>
<dbReference type="Pfam" id="PF12833">
    <property type="entry name" value="HTH_18"/>
    <property type="match status" value="1"/>
</dbReference>
<evidence type="ECO:0000256" key="1">
    <source>
        <dbReference type="ARBA" id="ARBA00023015"/>
    </source>
</evidence>
<evidence type="ECO:0000259" key="4">
    <source>
        <dbReference type="PROSITE" id="PS01124"/>
    </source>
</evidence>
<feature type="domain" description="HTH araC/xylS-type" evidence="4">
    <location>
        <begin position="160"/>
        <end position="265"/>
    </location>
</feature>
<evidence type="ECO:0000313" key="5">
    <source>
        <dbReference type="EMBL" id="WEK33906.1"/>
    </source>
</evidence>
<dbReference type="InterPro" id="IPR046532">
    <property type="entry name" value="DUF6597"/>
</dbReference>
<dbReference type="InterPro" id="IPR018060">
    <property type="entry name" value="HTH_AraC"/>
</dbReference>
<dbReference type="SUPFAM" id="SSF46689">
    <property type="entry name" value="Homeodomain-like"/>
    <property type="match status" value="1"/>
</dbReference>
<dbReference type="SMART" id="SM00342">
    <property type="entry name" value="HTH_ARAC"/>
    <property type="match status" value="1"/>
</dbReference>
<dbReference type="PANTHER" id="PTHR46796">
    <property type="entry name" value="HTH-TYPE TRANSCRIPTIONAL ACTIVATOR RHAS-RELATED"/>
    <property type="match status" value="1"/>
</dbReference>
<evidence type="ECO:0000256" key="2">
    <source>
        <dbReference type="ARBA" id="ARBA00023125"/>
    </source>
</evidence>
<evidence type="ECO:0000256" key="3">
    <source>
        <dbReference type="ARBA" id="ARBA00023163"/>
    </source>
</evidence>
<dbReference type="EMBL" id="CP119311">
    <property type="protein sequence ID" value="WEK33906.1"/>
    <property type="molecule type" value="Genomic_DNA"/>
</dbReference>
<dbReference type="PROSITE" id="PS01124">
    <property type="entry name" value="HTH_ARAC_FAMILY_2"/>
    <property type="match status" value="1"/>
</dbReference>
<evidence type="ECO:0000313" key="6">
    <source>
        <dbReference type="Proteomes" id="UP001220610"/>
    </source>
</evidence>
<protein>
    <submittedName>
        <fullName evidence="5">Helix-turn-helix domain-containing protein</fullName>
    </submittedName>
</protein>
<sequence>MKATLYQPGPALSRYVDNYMIVDIDWTRDLQEYAVWRLIPFGQTTMLFLFGDPHQYSLLGPQEGMQDTARAFLVGQLTRPIWLKFSGHTRLFKIQFRSAGIRQLLPFNMQELTNVASLELDSIWGNPVQQLLEKLYEAPTDPARVNEVDQFLLQRLSPASNLVDYVDYTIHQLINNGGNLSIQSLEKQLGISSRQLERLFRAKVGLPPKELGRIIRLNQAISRLRQDSSISLFQLSHAAGYFDQAHFSRDFKNIAGVAPSKLFSASASELFVTNGKCFVA</sequence>
<proteinExistence type="predicted"/>
<dbReference type="InterPro" id="IPR018062">
    <property type="entry name" value="HTH_AraC-typ_CS"/>
</dbReference>
<organism evidence="5 6">
    <name type="scientific">Candidatus Pseudobacter hemicellulosilyticus</name>
    <dbReference type="NCBI Taxonomy" id="3121375"/>
    <lineage>
        <taxon>Bacteria</taxon>
        <taxon>Pseudomonadati</taxon>
        <taxon>Bacteroidota</taxon>
        <taxon>Chitinophagia</taxon>
        <taxon>Chitinophagales</taxon>
        <taxon>Chitinophagaceae</taxon>
        <taxon>Pseudobacter</taxon>
    </lineage>
</organism>
<dbReference type="Gene3D" id="1.10.10.60">
    <property type="entry name" value="Homeodomain-like"/>
    <property type="match status" value="1"/>
</dbReference>
<dbReference type="InterPro" id="IPR009057">
    <property type="entry name" value="Homeodomain-like_sf"/>
</dbReference>
<name>A0AAJ6BGA4_9BACT</name>
<keyword evidence="2" id="KW-0238">DNA-binding</keyword>
<dbReference type="PANTHER" id="PTHR46796:SF13">
    <property type="entry name" value="HTH-TYPE TRANSCRIPTIONAL ACTIVATOR RHAS"/>
    <property type="match status" value="1"/>
</dbReference>
<dbReference type="GO" id="GO:0043565">
    <property type="term" value="F:sequence-specific DNA binding"/>
    <property type="evidence" value="ECO:0007669"/>
    <property type="project" value="InterPro"/>
</dbReference>
<dbReference type="Proteomes" id="UP001220610">
    <property type="component" value="Chromosome"/>
</dbReference>
<dbReference type="InterPro" id="IPR050204">
    <property type="entry name" value="AraC_XylS_family_regulators"/>
</dbReference>